<proteinExistence type="predicted"/>
<protein>
    <submittedName>
        <fullName evidence="1">Uncharacterized protein</fullName>
    </submittedName>
</protein>
<comment type="caution">
    <text evidence="1">The sequence shown here is derived from an EMBL/GenBank/DDBJ whole genome shotgun (WGS) entry which is preliminary data.</text>
</comment>
<evidence type="ECO:0000313" key="2">
    <source>
        <dbReference type="Proteomes" id="UP000251960"/>
    </source>
</evidence>
<accession>A0A3L6DMU8</accession>
<dbReference type="Proteomes" id="UP000251960">
    <property type="component" value="Chromosome 8"/>
</dbReference>
<name>A0A3L6DMU8_MAIZE</name>
<dbReference type="EMBL" id="NCVQ01000009">
    <property type="protein sequence ID" value="PWZ09909.1"/>
    <property type="molecule type" value="Genomic_DNA"/>
</dbReference>
<sequence>MGCPTVAPLRRPCARCGLVVERKKRARLLLDPI</sequence>
<evidence type="ECO:0000313" key="1">
    <source>
        <dbReference type="EMBL" id="PWZ09909.1"/>
    </source>
</evidence>
<reference evidence="1 2" key="1">
    <citation type="journal article" date="2018" name="Nat. Genet.">
        <title>Extensive intraspecific gene order and gene structural variations between Mo17 and other maize genomes.</title>
        <authorList>
            <person name="Sun S."/>
            <person name="Zhou Y."/>
            <person name="Chen J."/>
            <person name="Shi J."/>
            <person name="Zhao H."/>
            <person name="Zhao H."/>
            <person name="Song W."/>
            <person name="Zhang M."/>
            <person name="Cui Y."/>
            <person name="Dong X."/>
            <person name="Liu H."/>
            <person name="Ma X."/>
            <person name="Jiao Y."/>
            <person name="Wang B."/>
            <person name="Wei X."/>
            <person name="Stein J.C."/>
            <person name="Glaubitz J.C."/>
            <person name="Lu F."/>
            <person name="Yu G."/>
            <person name="Liang C."/>
            <person name="Fengler K."/>
            <person name="Li B."/>
            <person name="Rafalski A."/>
            <person name="Schnable P.S."/>
            <person name="Ware D.H."/>
            <person name="Buckler E.S."/>
            <person name="Lai J."/>
        </authorList>
    </citation>
    <scope>NUCLEOTIDE SEQUENCE [LARGE SCALE GENOMIC DNA]</scope>
    <source>
        <strain evidence="2">cv. Missouri 17</strain>
        <tissue evidence="1">Seedling</tissue>
    </source>
</reference>
<organism evidence="1 2">
    <name type="scientific">Zea mays</name>
    <name type="common">Maize</name>
    <dbReference type="NCBI Taxonomy" id="4577"/>
    <lineage>
        <taxon>Eukaryota</taxon>
        <taxon>Viridiplantae</taxon>
        <taxon>Streptophyta</taxon>
        <taxon>Embryophyta</taxon>
        <taxon>Tracheophyta</taxon>
        <taxon>Spermatophyta</taxon>
        <taxon>Magnoliopsida</taxon>
        <taxon>Liliopsida</taxon>
        <taxon>Poales</taxon>
        <taxon>Poaceae</taxon>
        <taxon>PACMAD clade</taxon>
        <taxon>Panicoideae</taxon>
        <taxon>Andropogonodae</taxon>
        <taxon>Andropogoneae</taxon>
        <taxon>Tripsacinae</taxon>
        <taxon>Zea</taxon>
    </lineage>
</organism>
<gene>
    <name evidence="1" type="ORF">Zm00014a_031131</name>
</gene>
<dbReference type="AlphaFoldDB" id="A0A3L6DMU8"/>